<name>A0A1Y1IK94_KLENI</name>
<evidence type="ECO:0000313" key="2">
    <source>
        <dbReference type="EMBL" id="GAQ90542.1"/>
    </source>
</evidence>
<organism evidence="2 3">
    <name type="scientific">Klebsormidium nitens</name>
    <name type="common">Green alga</name>
    <name type="synonym">Ulothrix nitens</name>
    <dbReference type="NCBI Taxonomy" id="105231"/>
    <lineage>
        <taxon>Eukaryota</taxon>
        <taxon>Viridiplantae</taxon>
        <taxon>Streptophyta</taxon>
        <taxon>Klebsormidiophyceae</taxon>
        <taxon>Klebsormidiales</taxon>
        <taxon>Klebsormidiaceae</taxon>
        <taxon>Klebsormidium</taxon>
    </lineage>
</organism>
<feature type="compositionally biased region" description="Low complexity" evidence="1">
    <location>
        <begin position="189"/>
        <end position="216"/>
    </location>
</feature>
<evidence type="ECO:0000313" key="3">
    <source>
        <dbReference type="Proteomes" id="UP000054558"/>
    </source>
</evidence>
<feature type="compositionally biased region" description="Pro residues" evidence="1">
    <location>
        <begin position="217"/>
        <end position="295"/>
    </location>
</feature>
<protein>
    <submittedName>
        <fullName evidence="2">Uncharacterized protein</fullName>
    </submittedName>
</protein>
<gene>
    <name evidence="2" type="ORF">KFL_006530080</name>
</gene>
<dbReference type="GO" id="GO:0004623">
    <property type="term" value="F:phospholipase A2 activity"/>
    <property type="evidence" value="ECO:0007669"/>
    <property type="project" value="InterPro"/>
</dbReference>
<evidence type="ECO:0000256" key="1">
    <source>
        <dbReference type="SAM" id="MobiDB-lite"/>
    </source>
</evidence>
<dbReference type="GO" id="GO:0050482">
    <property type="term" value="P:arachidonate secretion"/>
    <property type="evidence" value="ECO:0007669"/>
    <property type="project" value="InterPro"/>
</dbReference>
<dbReference type="EMBL" id="DF237602">
    <property type="protein sequence ID" value="GAQ90542.1"/>
    <property type="molecule type" value="Genomic_DNA"/>
</dbReference>
<feature type="compositionally biased region" description="Polar residues" evidence="1">
    <location>
        <begin position="167"/>
        <end position="188"/>
    </location>
</feature>
<dbReference type="Proteomes" id="UP000054558">
    <property type="component" value="Unassembled WGS sequence"/>
</dbReference>
<dbReference type="STRING" id="105231.A0A1Y1IK94"/>
<feature type="region of interest" description="Disordered" evidence="1">
    <location>
        <begin position="100"/>
        <end position="124"/>
    </location>
</feature>
<dbReference type="InterPro" id="IPR036444">
    <property type="entry name" value="PLipase_A2_dom_sf"/>
</dbReference>
<dbReference type="OMA" id="EVWSDHI"/>
<keyword evidence="3" id="KW-1185">Reference proteome</keyword>
<feature type="region of interest" description="Disordered" evidence="1">
    <location>
        <begin position="32"/>
        <end position="60"/>
    </location>
</feature>
<reference evidence="2 3" key="1">
    <citation type="journal article" date="2014" name="Nat. Commun.">
        <title>Klebsormidium flaccidum genome reveals primary factors for plant terrestrial adaptation.</title>
        <authorList>
            <person name="Hori K."/>
            <person name="Maruyama F."/>
            <person name="Fujisawa T."/>
            <person name="Togashi T."/>
            <person name="Yamamoto N."/>
            <person name="Seo M."/>
            <person name="Sato S."/>
            <person name="Yamada T."/>
            <person name="Mori H."/>
            <person name="Tajima N."/>
            <person name="Moriyama T."/>
            <person name="Ikeuchi M."/>
            <person name="Watanabe M."/>
            <person name="Wada H."/>
            <person name="Kobayashi K."/>
            <person name="Saito M."/>
            <person name="Masuda T."/>
            <person name="Sasaki-Sekimoto Y."/>
            <person name="Mashiguchi K."/>
            <person name="Awai K."/>
            <person name="Shimojima M."/>
            <person name="Masuda S."/>
            <person name="Iwai M."/>
            <person name="Nobusawa T."/>
            <person name="Narise T."/>
            <person name="Kondo S."/>
            <person name="Saito H."/>
            <person name="Sato R."/>
            <person name="Murakawa M."/>
            <person name="Ihara Y."/>
            <person name="Oshima-Yamada Y."/>
            <person name="Ohtaka K."/>
            <person name="Satoh M."/>
            <person name="Sonobe K."/>
            <person name="Ishii M."/>
            <person name="Ohtani R."/>
            <person name="Kanamori-Sato M."/>
            <person name="Honoki R."/>
            <person name="Miyazaki D."/>
            <person name="Mochizuki H."/>
            <person name="Umetsu J."/>
            <person name="Higashi K."/>
            <person name="Shibata D."/>
            <person name="Kamiya Y."/>
            <person name="Sato N."/>
            <person name="Nakamura Y."/>
            <person name="Tabata S."/>
            <person name="Ida S."/>
            <person name="Kurokawa K."/>
            <person name="Ohta H."/>
        </authorList>
    </citation>
    <scope>NUCLEOTIDE SEQUENCE [LARGE SCALE GENOMIC DNA]</scope>
    <source>
        <strain evidence="2 3">NIES-2285</strain>
    </source>
</reference>
<feature type="compositionally biased region" description="Low complexity" evidence="1">
    <location>
        <begin position="45"/>
        <end position="59"/>
    </location>
</feature>
<sequence>MGEGPVCCAGPLFQCSTPPTSPPSCQAIYPRVDNPSPVFPPPPGASGSSPAPSATASAGEVPCSNMGTTQCYGPGGEGPICCISPEYQCASPPTSPPACVKSNLGGPSSSAPSSPLQSPTPTGTAAASLGQVSCSADGATPCYGPEGQGPLCCASGYQCANPPTNPPSCQSLSTSPSPTKVSPIPTTGSPTASVTPQPTVSTPTPSTLAPLATTLPPATPSPTTLPPNSPAPTTPAPTTPAPTTPAPTTPTPTTPTPTTPTPTTPTPTTPTPTTPAPTTPAPTTPMPTTPAPTTPTPTTRVTPTPTPKSSTPRPTDSNTQFQIVGSFTIRTLPPESFDADKQTSYVQALLQSSTAVEEVSITSIQPTNDGAGSIVETTITVDGQAVEEVLTAFTSGFVSALEPAVGETDIDPNSLFAKGFPSPSSAPPITTSDPVCSKDCPYSVGGVLVCGSKCCRSRAPGVKCPAYPGDYNACGQVSNGGLVGKVINFIGGAGSSDLFAPGCNFHDVCYSTPGASKSTCDDELYVRTREACDVVPTSFAAARCRMTARVGRLFFSTDFGSKAAYESAQAATLAYALAFCGH</sequence>
<dbReference type="Gene3D" id="1.20.90.10">
    <property type="entry name" value="Phospholipase A2 domain"/>
    <property type="match status" value="1"/>
</dbReference>
<dbReference type="AlphaFoldDB" id="A0A1Y1IK94"/>
<accession>A0A1Y1IK94</accession>
<feature type="compositionally biased region" description="Low complexity" evidence="1">
    <location>
        <begin position="105"/>
        <end position="124"/>
    </location>
</feature>
<dbReference type="GO" id="GO:0006644">
    <property type="term" value="P:phospholipid metabolic process"/>
    <property type="evidence" value="ECO:0007669"/>
    <property type="project" value="InterPro"/>
</dbReference>
<feature type="compositionally biased region" description="Low complexity" evidence="1">
    <location>
        <begin position="296"/>
        <end position="315"/>
    </location>
</feature>
<proteinExistence type="predicted"/>
<dbReference type="SUPFAM" id="SSF48619">
    <property type="entry name" value="Phospholipase A2, PLA2"/>
    <property type="match status" value="1"/>
</dbReference>
<feature type="region of interest" description="Disordered" evidence="1">
    <location>
        <begin position="164"/>
        <end position="320"/>
    </location>
</feature>